<feature type="domain" description="Schlafen AlbA-2" evidence="1">
    <location>
        <begin position="202"/>
        <end position="311"/>
    </location>
</feature>
<dbReference type="EMBL" id="JAAXPG010000001">
    <property type="protein sequence ID" value="NKY96073.1"/>
    <property type="molecule type" value="Genomic_DNA"/>
</dbReference>
<dbReference type="InterPro" id="IPR038461">
    <property type="entry name" value="Schlafen_AlbA_2_dom_sf"/>
</dbReference>
<comment type="caution">
    <text evidence="2">The sequence shown here is derived from an EMBL/GenBank/DDBJ whole genome shotgun (WGS) entry which is preliminary data.</text>
</comment>
<dbReference type="GO" id="GO:0005524">
    <property type="term" value="F:ATP binding"/>
    <property type="evidence" value="ECO:0007669"/>
    <property type="project" value="UniProtKB-KW"/>
</dbReference>
<accession>A0A7X6M9P3</accession>
<dbReference type="InterPro" id="IPR007421">
    <property type="entry name" value="Schlafen_AlbA_2_dom"/>
</dbReference>
<organism evidence="2 3">
    <name type="scientific">Nocardiopsis alborubida</name>
    <dbReference type="NCBI Taxonomy" id="146802"/>
    <lineage>
        <taxon>Bacteria</taxon>
        <taxon>Bacillati</taxon>
        <taxon>Actinomycetota</taxon>
        <taxon>Actinomycetes</taxon>
        <taxon>Streptosporangiales</taxon>
        <taxon>Nocardiopsidaceae</taxon>
        <taxon>Nocardiopsis</taxon>
    </lineage>
</organism>
<name>A0A7X6M9P3_9ACTN</name>
<sequence>MAEAGKAEPWGDGVNAEFEVNISLIKGWGLAEARKILIGRAVDSYWKKPPGVENYQVALAEGEPLATLVFSEYLVDPVSGLTGSAFVDFTADAHGFLLVMAIPLPRKTSYEEVEERLVDLARSFDFEVLNIRRTRGVLGDHDNGFEIKFYAPILGATLEGVASKAKQIFTMAISYDGSIPNIAAIMRLFRNNSPDVFLGMSESEYLEFKGPPYELRKDSPWKHLLCDDIARFANSEHGGLIAIGFATKKISGTDVAIKVAPVPVNAKRHQSYQQVADQYIYPPVEGLRFESFSVSDGEVCCIIVPTQREMNKPYMVQGALADGEYRGGMISIPRRRGEDSIPITAREIHRMISAGRSFLMNSSFSGFEDTGG</sequence>
<proteinExistence type="predicted"/>
<dbReference type="Pfam" id="PF04326">
    <property type="entry name" value="SLFN_AlbA_2"/>
    <property type="match status" value="1"/>
</dbReference>
<dbReference type="Gene3D" id="3.30.950.30">
    <property type="entry name" value="Schlafen, AAA domain"/>
    <property type="match status" value="1"/>
</dbReference>
<keyword evidence="3" id="KW-1185">Reference proteome</keyword>
<reference evidence="2 3" key="1">
    <citation type="submission" date="2020-04" db="EMBL/GenBank/DDBJ databases">
        <title>MicrobeNet Type strains.</title>
        <authorList>
            <person name="Nicholson A.C."/>
        </authorList>
    </citation>
    <scope>NUCLEOTIDE SEQUENCE [LARGE SCALE GENOMIC DNA]</scope>
    <source>
        <strain evidence="2 3">ATCC 23612</strain>
    </source>
</reference>
<dbReference type="RefSeq" id="WP_168443863.1">
    <property type="nucleotide sequence ID" value="NZ_JAAXPG010000001.1"/>
</dbReference>
<keyword evidence="2" id="KW-0547">Nucleotide-binding</keyword>
<evidence type="ECO:0000313" key="3">
    <source>
        <dbReference type="Proteomes" id="UP000553209"/>
    </source>
</evidence>
<keyword evidence="2" id="KW-0067">ATP-binding</keyword>
<dbReference type="AlphaFoldDB" id="A0A7X6M9P3"/>
<evidence type="ECO:0000313" key="2">
    <source>
        <dbReference type="EMBL" id="NKY96073.1"/>
    </source>
</evidence>
<evidence type="ECO:0000259" key="1">
    <source>
        <dbReference type="Pfam" id="PF04326"/>
    </source>
</evidence>
<gene>
    <name evidence="2" type="ORF">HGB44_00020</name>
</gene>
<dbReference type="Proteomes" id="UP000553209">
    <property type="component" value="Unassembled WGS sequence"/>
</dbReference>
<protein>
    <submittedName>
        <fullName evidence="2">ATP-binding protein</fullName>
    </submittedName>
</protein>